<reference evidence="2 3" key="1">
    <citation type="submission" date="2024-02" db="EMBL/GenBank/DDBJ databases">
        <authorList>
            <person name="Daric V."/>
            <person name="Darras S."/>
        </authorList>
    </citation>
    <scope>NUCLEOTIDE SEQUENCE [LARGE SCALE GENOMIC DNA]</scope>
</reference>
<gene>
    <name evidence="2" type="ORF">CVLEPA_LOCUS9530</name>
</gene>
<organism evidence="2 3">
    <name type="scientific">Clavelina lepadiformis</name>
    <name type="common">Light-bulb sea squirt</name>
    <name type="synonym">Ascidia lepadiformis</name>
    <dbReference type="NCBI Taxonomy" id="159417"/>
    <lineage>
        <taxon>Eukaryota</taxon>
        <taxon>Metazoa</taxon>
        <taxon>Chordata</taxon>
        <taxon>Tunicata</taxon>
        <taxon>Ascidiacea</taxon>
        <taxon>Aplousobranchia</taxon>
        <taxon>Clavelinidae</taxon>
        <taxon>Clavelina</taxon>
    </lineage>
</organism>
<feature type="transmembrane region" description="Helical" evidence="1">
    <location>
        <begin position="134"/>
        <end position="154"/>
    </location>
</feature>
<keyword evidence="3" id="KW-1185">Reference proteome</keyword>
<keyword evidence="1" id="KW-0472">Membrane</keyword>
<feature type="transmembrane region" description="Helical" evidence="1">
    <location>
        <begin position="166"/>
        <end position="189"/>
    </location>
</feature>
<feature type="transmembrane region" description="Helical" evidence="1">
    <location>
        <begin position="83"/>
        <end position="102"/>
    </location>
</feature>
<feature type="transmembrane region" description="Helical" evidence="1">
    <location>
        <begin position="109"/>
        <end position="128"/>
    </location>
</feature>
<feature type="transmembrane region" description="Helical" evidence="1">
    <location>
        <begin position="209"/>
        <end position="235"/>
    </location>
</feature>
<comment type="caution">
    <text evidence="2">The sequence shown here is derived from an EMBL/GenBank/DDBJ whole genome shotgun (WGS) entry which is preliminary data.</text>
</comment>
<name>A0ABP0FHZ4_CLALP</name>
<dbReference type="EMBL" id="CAWYQH010000057">
    <property type="protein sequence ID" value="CAK8679280.1"/>
    <property type="molecule type" value="Genomic_DNA"/>
</dbReference>
<evidence type="ECO:0000256" key="1">
    <source>
        <dbReference type="SAM" id="Phobius"/>
    </source>
</evidence>
<protein>
    <submittedName>
        <fullName evidence="2">Uncharacterized protein</fullName>
    </submittedName>
</protein>
<keyword evidence="1" id="KW-0812">Transmembrane</keyword>
<sequence>MFLWEVVQSAFVYGLVTEYFAIKLCRAALKGFDDLTDKQKNAFKLEIIFFIYAIIFKCVGYYLILFDENVRQDNLWNSTLANWNYTMAIGGILADMMFRIIWKIKLYPALILHLIYVIGTVAAVFPIHKAILCIVSLKVMLFVPTPLVSLRYMVDHIRLKATMLEWKIKFLGFAADAILGLLFLPFYYIQAFYMAEEFWGPDSINNEHLCVGFLIGILIDLIFLLSFMDTCSFVFSEWKHKDKQTNKEIHKAPKLSGRRKRNKR</sequence>
<feature type="transmembrane region" description="Helical" evidence="1">
    <location>
        <begin position="6"/>
        <end position="22"/>
    </location>
</feature>
<proteinExistence type="predicted"/>
<dbReference type="Proteomes" id="UP001642483">
    <property type="component" value="Unassembled WGS sequence"/>
</dbReference>
<feature type="transmembrane region" description="Helical" evidence="1">
    <location>
        <begin position="43"/>
        <end position="63"/>
    </location>
</feature>
<evidence type="ECO:0000313" key="2">
    <source>
        <dbReference type="EMBL" id="CAK8679280.1"/>
    </source>
</evidence>
<evidence type="ECO:0000313" key="3">
    <source>
        <dbReference type="Proteomes" id="UP001642483"/>
    </source>
</evidence>
<keyword evidence="1" id="KW-1133">Transmembrane helix</keyword>
<accession>A0ABP0FHZ4</accession>